<evidence type="ECO:0000256" key="1">
    <source>
        <dbReference type="SAM" id="SignalP"/>
    </source>
</evidence>
<dbReference type="PhylomeDB" id="E9G8C6"/>
<sequence length="211" mass="23088">MLLVRLVIIAALFVAGLQASIQEYKTVQFGHGNVGYRVVETVEPIREKRATTTSNSTSTSSILECYQFTWPGVSENNTVPDCARIKKSVPCFTPFVFTNDTSSPEPDPAIVKDYCDTRGCKVTCAKTNANSCIRYAYYSDGQAVNVTYFCGAVQDKTNDVPLKQGGFTDTMSGGLVVNVNYCQGNLCNSANPMQAPIFYMFALMAAIVLFR</sequence>
<gene>
    <name evidence="2" type="ORF">DAPPUDRAFT_223037</name>
</gene>
<dbReference type="EMBL" id="GL732535">
    <property type="protein sequence ID" value="EFX83953.1"/>
    <property type="molecule type" value="Genomic_DNA"/>
</dbReference>
<organism evidence="2 3">
    <name type="scientific">Daphnia pulex</name>
    <name type="common">Water flea</name>
    <dbReference type="NCBI Taxonomy" id="6669"/>
    <lineage>
        <taxon>Eukaryota</taxon>
        <taxon>Metazoa</taxon>
        <taxon>Ecdysozoa</taxon>
        <taxon>Arthropoda</taxon>
        <taxon>Crustacea</taxon>
        <taxon>Branchiopoda</taxon>
        <taxon>Diplostraca</taxon>
        <taxon>Cladocera</taxon>
        <taxon>Anomopoda</taxon>
        <taxon>Daphniidae</taxon>
        <taxon>Daphnia</taxon>
    </lineage>
</organism>
<dbReference type="Proteomes" id="UP000000305">
    <property type="component" value="Unassembled WGS sequence"/>
</dbReference>
<feature type="signal peptide" evidence="1">
    <location>
        <begin position="1"/>
        <end position="19"/>
    </location>
</feature>
<dbReference type="HOGENOM" id="CLU_1305970_0_0_1"/>
<name>E9G8C6_DAPPU</name>
<keyword evidence="3" id="KW-1185">Reference proteome</keyword>
<keyword evidence="1" id="KW-0732">Signal</keyword>
<proteinExistence type="predicted"/>
<protein>
    <recommendedName>
        <fullName evidence="4">UPAR/Ly6 domain-containing protein</fullName>
    </recommendedName>
</protein>
<evidence type="ECO:0000313" key="3">
    <source>
        <dbReference type="Proteomes" id="UP000000305"/>
    </source>
</evidence>
<feature type="chain" id="PRO_5003237241" description="UPAR/Ly6 domain-containing protein" evidence="1">
    <location>
        <begin position="20"/>
        <end position="211"/>
    </location>
</feature>
<accession>E9G8C6</accession>
<reference evidence="2 3" key="1">
    <citation type="journal article" date="2011" name="Science">
        <title>The ecoresponsive genome of Daphnia pulex.</title>
        <authorList>
            <person name="Colbourne J.K."/>
            <person name="Pfrender M.E."/>
            <person name="Gilbert D."/>
            <person name="Thomas W.K."/>
            <person name="Tucker A."/>
            <person name="Oakley T.H."/>
            <person name="Tokishita S."/>
            <person name="Aerts A."/>
            <person name="Arnold G.J."/>
            <person name="Basu M.K."/>
            <person name="Bauer D.J."/>
            <person name="Caceres C.E."/>
            <person name="Carmel L."/>
            <person name="Casola C."/>
            <person name="Choi J.H."/>
            <person name="Detter J.C."/>
            <person name="Dong Q."/>
            <person name="Dusheyko S."/>
            <person name="Eads B.D."/>
            <person name="Frohlich T."/>
            <person name="Geiler-Samerotte K.A."/>
            <person name="Gerlach D."/>
            <person name="Hatcher P."/>
            <person name="Jogdeo S."/>
            <person name="Krijgsveld J."/>
            <person name="Kriventseva E.V."/>
            <person name="Kultz D."/>
            <person name="Laforsch C."/>
            <person name="Lindquist E."/>
            <person name="Lopez J."/>
            <person name="Manak J.R."/>
            <person name="Muller J."/>
            <person name="Pangilinan J."/>
            <person name="Patwardhan R.P."/>
            <person name="Pitluck S."/>
            <person name="Pritham E.J."/>
            <person name="Rechtsteiner A."/>
            <person name="Rho M."/>
            <person name="Rogozin I.B."/>
            <person name="Sakarya O."/>
            <person name="Salamov A."/>
            <person name="Schaack S."/>
            <person name="Shapiro H."/>
            <person name="Shiga Y."/>
            <person name="Skalitzky C."/>
            <person name="Smith Z."/>
            <person name="Souvorov A."/>
            <person name="Sung W."/>
            <person name="Tang Z."/>
            <person name="Tsuchiya D."/>
            <person name="Tu H."/>
            <person name="Vos H."/>
            <person name="Wang M."/>
            <person name="Wolf Y.I."/>
            <person name="Yamagata H."/>
            <person name="Yamada T."/>
            <person name="Ye Y."/>
            <person name="Shaw J.R."/>
            <person name="Andrews J."/>
            <person name="Crease T.J."/>
            <person name="Tang H."/>
            <person name="Lucas S.M."/>
            <person name="Robertson H.M."/>
            <person name="Bork P."/>
            <person name="Koonin E.V."/>
            <person name="Zdobnov E.M."/>
            <person name="Grigoriev I.V."/>
            <person name="Lynch M."/>
            <person name="Boore J.L."/>
        </authorList>
    </citation>
    <scope>NUCLEOTIDE SEQUENCE [LARGE SCALE GENOMIC DNA]</scope>
</reference>
<dbReference type="OMA" id="PDCARIK"/>
<dbReference type="InParanoid" id="E9G8C6"/>
<dbReference type="OrthoDB" id="6335900at2759"/>
<dbReference type="AlphaFoldDB" id="E9G8C6"/>
<evidence type="ECO:0000313" key="2">
    <source>
        <dbReference type="EMBL" id="EFX83953.1"/>
    </source>
</evidence>
<dbReference type="KEGG" id="dpx:DAPPUDRAFT_223037"/>
<evidence type="ECO:0008006" key="4">
    <source>
        <dbReference type="Google" id="ProtNLM"/>
    </source>
</evidence>